<accession>A0AAV4W2T1</accession>
<gene>
    <name evidence="2" type="ORF">CDAR_48101</name>
</gene>
<feature type="chain" id="PRO_5043338208" evidence="1">
    <location>
        <begin position="18"/>
        <end position="145"/>
    </location>
</feature>
<organism evidence="2 3">
    <name type="scientific">Caerostris darwini</name>
    <dbReference type="NCBI Taxonomy" id="1538125"/>
    <lineage>
        <taxon>Eukaryota</taxon>
        <taxon>Metazoa</taxon>
        <taxon>Ecdysozoa</taxon>
        <taxon>Arthropoda</taxon>
        <taxon>Chelicerata</taxon>
        <taxon>Arachnida</taxon>
        <taxon>Araneae</taxon>
        <taxon>Araneomorphae</taxon>
        <taxon>Entelegynae</taxon>
        <taxon>Araneoidea</taxon>
        <taxon>Araneidae</taxon>
        <taxon>Caerostris</taxon>
    </lineage>
</organism>
<dbReference type="AlphaFoldDB" id="A0AAV4W2T1"/>
<comment type="caution">
    <text evidence="2">The sequence shown here is derived from an EMBL/GenBank/DDBJ whole genome shotgun (WGS) entry which is preliminary data.</text>
</comment>
<keyword evidence="1" id="KW-0732">Signal</keyword>
<reference evidence="2 3" key="1">
    <citation type="submission" date="2021-06" db="EMBL/GenBank/DDBJ databases">
        <title>Caerostris darwini draft genome.</title>
        <authorList>
            <person name="Kono N."/>
            <person name="Arakawa K."/>
        </authorList>
    </citation>
    <scope>NUCLEOTIDE SEQUENCE [LARGE SCALE GENOMIC DNA]</scope>
</reference>
<dbReference type="Gene3D" id="2.10.80.20">
    <property type="match status" value="1"/>
</dbReference>
<keyword evidence="3" id="KW-1185">Reference proteome</keyword>
<dbReference type="InterPro" id="IPR053741">
    <property type="entry name" value="Ser_Fungal_Prot_Inhib_sf"/>
</dbReference>
<protein>
    <submittedName>
        <fullName evidence="2">U35-Nephitoxin-Nsp1a_1</fullName>
    </submittedName>
</protein>
<name>A0AAV4W2T1_9ARAC</name>
<evidence type="ECO:0000313" key="3">
    <source>
        <dbReference type="Proteomes" id="UP001054837"/>
    </source>
</evidence>
<evidence type="ECO:0000256" key="1">
    <source>
        <dbReference type="SAM" id="SignalP"/>
    </source>
</evidence>
<sequence length="145" mass="15770">MYKTLIILLIGVTVARAIVCPPGFCDNVKCQSVSCSENQERKEAGTICGCCPACITVVKKGGSCSSLFLRGTPPKIKCDEGLSCNIKTKTCHLSSECISCEFHNNNDEYEMLLMLTTAFSPKTVAEGWICETKHCRARGSMGDLF</sequence>
<evidence type="ECO:0000313" key="2">
    <source>
        <dbReference type="EMBL" id="GIY76509.1"/>
    </source>
</evidence>
<feature type="signal peptide" evidence="1">
    <location>
        <begin position="1"/>
        <end position="17"/>
    </location>
</feature>
<dbReference type="Proteomes" id="UP001054837">
    <property type="component" value="Unassembled WGS sequence"/>
</dbReference>
<dbReference type="EMBL" id="BPLQ01014014">
    <property type="protein sequence ID" value="GIY76509.1"/>
    <property type="molecule type" value="Genomic_DNA"/>
</dbReference>
<proteinExistence type="predicted"/>